<keyword evidence="2" id="KW-1185">Reference proteome</keyword>
<evidence type="ECO:0000313" key="2">
    <source>
        <dbReference type="Proteomes" id="UP001176961"/>
    </source>
</evidence>
<dbReference type="EMBL" id="CATQJL010000001">
    <property type="protein sequence ID" value="CAJ0591198.1"/>
    <property type="molecule type" value="Genomic_DNA"/>
</dbReference>
<dbReference type="InterPro" id="IPR011333">
    <property type="entry name" value="SKP1/BTB/POZ_sf"/>
</dbReference>
<evidence type="ECO:0000313" key="1">
    <source>
        <dbReference type="EMBL" id="CAJ0591198.1"/>
    </source>
</evidence>
<dbReference type="InterPro" id="IPR045068">
    <property type="entry name" value="BACURD1-3"/>
</dbReference>
<dbReference type="SUPFAM" id="SSF54695">
    <property type="entry name" value="POZ domain"/>
    <property type="match status" value="1"/>
</dbReference>
<comment type="caution">
    <text evidence="1">The sequence shown here is derived from an EMBL/GenBank/DDBJ whole genome shotgun (WGS) entry which is preliminary data.</text>
</comment>
<dbReference type="PANTHER" id="PTHR11145">
    <property type="entry name" value="BTB/POZ DOMAIN-CONTAINING ADAPTER FOR CUL3-MEDIATED RHOA DEGRADATION PROTEIN FAMILY MEMBER"/>
    <property type="match status" value="1"/>
</dbReference>
<dbReference type="Gene3D" id="3.30.710.10">
    <property type="entry name" value="Potassium Channel Kv1.1, Chain A"/>
    <property type="match status" value="1"/>
</dbReference>
<gene>
    <name evidence="1" type="ORF">CYNAS_LOCUS3181</name>
</gene>
<dbReference type="AlphaFoldDB" id="A0AA36DP90"/>
<proteinExistence type="predicted"/>
<protein>
    <submittedName>
        <fullName evidence="1">Uncharacterized protein</fullName>
    </submittedName>
</protein>
<accession>A0AA36DP90</accession>
<dbReference type="Proteomes" id="UP001176961">
    <property type="component" value="Unassembled WGS sequence"/>
</dbReference>
<dbReference type="PANTHER" id="PTHR11145:SF12">
    <property type="entry name" value="BTB DOMAIN-CONTAINING PROTEIN"/>
    <property type="match status" value="1"/>
</dbReference>
<name>A0AA36DP90_CYLNA</name>
<sequence>MDELQVLFGSLDLAQLKPQIVKDGENVTLPKEDEAREALRKEAEFYNLPGLSKMCAPYTSVSKDDKGFEVRPFCKGDVVQWKESAIEMYWKYFSASVSNVGLHKAVINYEDWIPLRQHMPYMKGKVTYAILDYLRDKDHFFPPSDENAREALRREAEFYKLNDLVLMCLPDVFAVGDVVKWKENAIESYWKFFAMF</sequence>
<organism evidence="1 2">
    <name type="scientific">Cylicocyclus nassatus</name>
    <name type="common">Nematode worm</name>
    <dbReference type="NCBI Taxonomy" id="53992"/>
    <lineage>
        <taxon>Eukaryota</taxon>
        <taxon>Metazoa</taxon>
        <taxon>Ecdysozoa</taxon>
        <taxon>Nematoda</taxon>
        <taxon>Chromadorea</taxon>
        <taxon>Rhabditida</taxon>
        <taxon>Rhabditina</taxon>
        <taxon>Rhabditomorpha</taxon>
        <taxon>Strongyloidea</taxon>
        <taxon>Strongylidae</taxon>
        <taxon>Cylicocyclus</taxon>
    </lineage>
</organism>
<reference evidence="1" key="1">
    <citation type="submission" date="2023-07" db="EMBL/GenBank/DDBJ databases">
        <authorList>
            <consortium name="CYATHOMIX"/>
        </authorList>
    </citation>
    <scope>NUCLEOTIDE SEQUENCE</scope>
    <source>
        <strain evidence="1">N/A</strain>
    </source>
</reference>